<dbReference type="Proteomes" id="UP000190797">
    <property type="component" value="Chromosome"/>
</dbReference>
<evidence type="ECO:0000256" key="2">
    <source>
        <dbReference type="ARBA" id="ARBA00012076"/>
    </source>
</evidence>
<evidence type="ECO:0000256" key="6">
    <source>
        <dbReference type="RuleBase" id="RU003707"/>
    </source>
</evidence>
<dbReference type="CDD" id="cd06558">
    <property type="entry name" value="crotonase-like"/>
    <property type="match status" value="1"/>
</dbReference>
<dbReference type="Gene3D" id="3.90.226.10">
    <property type="entry name" value="2-enoyl-CoA Hydratase, Chain A, domain 1"/>
    <property type="match status" value="1"/>
</dbReference>
<dbReference type="RefSeq" id="WP_080045625.1">
    <property type="nucleotide sequence ID" value="NZ_CP017717.1"/>
</dbReference>
<evidence type="ECO:0000256" key="5">
    <source>
        <dbReference type="ARBA" id="ARBA00023717"/>
    </source>
</evidence>
<gene>
    <name evidence="7" type="ORF">BKM31_54190</name>
</gene>
<dbReference type="KEGG" id="noa:BKM31_54190"/>
<dbReference type="STRING" id="1909395.BKM31_54190"/>
<dbReference type="Pfam" id="PF00378">
    <property type="entry name" value="ECH_1"/>
    <property type="match status" value="1"/>
</dbReference>
<dbReference type="InterPro" id="IPR018376">
    <property type="entry name" value="Enoyl-CoA_hyd/isom_CS"/>
</dbReference>
<dbReference type="EC" id="4.2.1.17" evidence="2"/>
<dbReference type="PROSITE" id="PS00166">
    <property type="entry name" value="ENOYL_COA_HYDRATASE"/>
    <property type="match status" value="1"/>
</dbReference>
<reference evidence="8" key="1">
    <citation type="journal article" date="2017" name="Med. Chem. Commun.">
        <title>Nonomuraea sp. ATCC 55076 harbours the largest actinomycete chromosome to date and the kistamicin biosynthetic gene cluster.</title>
        <authorList>
            <person name="Nazari B."/>
            <person name="Forneris C.C."/>
            <person name="Gibson M.I."/>
            <person name="Moon K."/>
            <person name="Schramma K.R."/>
            <person name="Seyedsayamdost M.R."/>
        </authorList>
    </citation>
    <scope>NUCLEOTIDE SEQUENCE [LARGE SCALE GENOMIC DNA]</scope>
    <source>
        <strain evidence="8">ATCC 55076</strain>
    </source>
</reference>
<evidence type="ECO:0000313" key="7">
    <source>
        <dbReference type="EMBL" id="AQZ69236.1"/>
    </source>
</evidence>
<dbReference type="EMBL" id="CP017717">
    <property type="protein sequence ID" value="AQZ69236.1"/>
    <property type="molecule type" value="Genomic_DNA"/>
</dbReference>
<dbReference type="AlphaFoldDB" id="A0A1V0AGC3"/>
<dbReference type="InterPro" id="IPR054898">
    <property type="entry name" value="EnCoAhydt_DpgD"/>
</dbReference>
<dbReference type="InterPro" id="IPR014748">
    <property type="entry name" value="Enoyl-CoA_hydra_C"/>
</dbReference>
<evidence type="ECO:0000256" key="1">
    <source>
        <dbReference type="ARBA" id="ARBA00005254"/>
    </source>
</evidence>
<protein>
    <recommendedName>
        <fullName evidence="2">enoyl-CoA hydratase</fullName>
        <ecNumber evidence="2">4.2.1.17</ecNumber>
    </recommendedName>
</protein>
<dbReference type="PANTHER" id="PTHR11941">
    <property type="entry name" value="ENOYL-COA HYDRATASE-RELATED"/>
    <property type="match status" value="1"/>
</dbReference>
<dbReference type="OrthoDB" id="9775794at2"/>
<dbReference type="SUPFAM" id="SSF52096">
    <property type="entry name" value="ClpP/crotonase"/>
    <property type="match status" value="1"/>
</dbReference>
<dbReference type="GO" id="GO:0004300">
    <property type="term" value="F:enoyl-CoA hydratase activity"/>
    <property type="evidence" value="ECO:0007669"/>
    <property type="project" value="UniProtKB-EC"/>
</dbReference>
<proteinExistence type="inferred from homology"/>
<dbReference type="Gene3D" id="1.10.12.10">
    <property type="entry name" value="Lyase 2-enoyl-coa Hydratase, Chain A, domain 2"/>
    <property type="match status" value="1"/>
</dbReference>
<comment type="similarity">
    <text evidence="1 6">Belongs to the enoyl-CoA hydratase/isomerase family.</text>
</comment>
<dbReference type="PANTHER" id="PTHR11941:SF54">
    <property type="entry name" value="ENOYL-COA HYDRATASE, MITOCHONDRIAL"/>
    <property type="match status" value="1"/>
</dbReference>
<evidence type="ECO:0000256" key="3">
    <source>
        <dbReference type="ARBA" id="ARBA00023239"/>
    </source>
</evidence>
<dbReference type="InterPro" id="IPR001753">
    <property type="entry name" value="Enoyl-CoA_hydra/iso"/>
</dbReference>
<organism evidence="7 8">
    <name type="scientific">[Actinomadura] parvosata subsp. kistnae</name>
    <dbReference type="NCBI Taxonomy" id="1909395"/>
    <lineage>
        <taxon>Bacteria</taxon>
        <taxon>Bacillati</taxon>
        <taxon>Actinomycetota</taxon>
        <taxon>Actinomycetes</taxon>
        <taxon>Streptosporangiales</taxon>
        <taxon>Streptosporangiaceae</taxon>
        <taxon>Nonomuraea</taxon>
    </lineage>
</organism>
<keyword evidence="3" id="KW-0456">Lyase</keyword>
<sequence>MSVGAGRRFERVRYDKRDHVARVTMDRPEVLNAMDRRMHEELAEVWDDVEADDEIRVVVLTGAGERAFSVGEDLKERARLTEAEPLPTTFGSRGRPGHPRLTDRFSLSKPVIARVHGYALGGGFELVLACDIAVASTEAVFGLPEVRLGLVPGAGGVFRLPRQLPQKVALGYLLTGRRMDAATALKYGLVNEVVPAAELDGCVAGWADDLLRGAPLALRAIKQAALRSLDMPIEEAFTASYPWEERRRHSADSVEGVRAFAEKRDPVWTGR</sequence>
<dbReference type="InterPro" id="IPR029045">
    <property type="entry name" value="ClpP/crotonase-like_dom_sf"/>
</dbReference>
<dbReference type="NCBIfam" id="NF042430">
    <property type="entry name" value="EnCoAhydt_DpgD"/>
    <property type="match status" value="1"/>
</dbReference>
<accession>A0A1V0AGC3</accession>
<name>A0A1V0AGC3_9ACTN</name>
<evidence type="ECO:0000313" key="8">
    <source>
        <dbReference type="Proteomes" id="UP000190797"/>
    </source>
</evidence>
<comment type="catalytic activity">
    <reaction evidence="4">
        <text>a (3S)-3-hydroxyacyl-CoA = a (2E)-enoyl-CoA + H2O</text>
        <dbReference type="Rhea" id="RHEA:16105"/>
        <dbReference type="ChEBI" id="CHEBI:15377"/>
        <dbReference type="ChEBI" id="CHEBI:57318"/>
        <dbReference type="ChEBI" id="CHEBI:58856"/>
        <dbReference type="EC" id="4.2.1.17"/>
    </reaction>
</comment>
<dbReference type="GO" id="GO:0006635">
    <property type="term" value="P:fatty acid beta-oxidation"/>
    <property type="evidence" value="ECO:0007669"/>
    <property type="project" value="TreeGrafter"/>
</dbReference>
<comment type="catalytic activity">
    <reaction evidence="5">
        <text>a 4-saturated-(3S)-3-hydroxyacyl-CoA = a (3E)-enoyl-CoA + H2O</text>
        <dbReference type="Rhea" id="RHEA:20724"/>
        <dbReference type="ChEBI" id="CHEBI:15377"/>
        <dbReference type="ChEBI" id="CHEBI:58521"/>
        <dbReference type="ChEBI" id="CHEBI:137480"/>
        <dbReference type="EC" id="4.2.1.17"/>
    </reaction>
</comment>
<evidence type="ECO:0000256" key="4">
    <source>
        <dbReference type="ARBA" id="ARBA00023709"/>
    </source>
</evidence>
<keyword evidence="8" id="KW-1185">Reference proteome</keyword>
<dbReference type="FunFam" id="3.90.226.10:FF:000009">
    <property type="entry name" value="Carnitinyl-CoA dehydratase"/>
    <property type="match status" value="1"/>
</dbReference>